<dbReference type="GO" id="GO:0015562">
    <property type="term" value="F:efflux transmembrane transporter activity"/>
    <property type="evidence" value="ECO:0007669"/>
    <property type="project" value="InterPro"/>
</dbReference>
<keyword evidence="7" id="KW-0998">Cell outer membrane</keyword>
<dbReference type="GO" id="GO:1990281">
    <property type="term" value="C:efflux pump complex"/>
    <property type="evidence" value="ECO:0007669"/>
    <property type="project" value="TreeGrafter"/>
</dbReference>
<evidence type="ECO:0000313" key="11">
    <source>
        <dbReference type="Proteomes" id="UP000554342"/>
    </source>
</evidence>
<keyword evidence="8" id="KW-0175">Coiled coil</keyword>
<dbReference type="InterPro" id="IPR003423">
    <property type="entry name" value="OMP_efflux"/>
</dbReference>
<comment type="similarity">
    <text evidence="2">Belongs to the outer membrane factor (OMF) (TC 1.B.17) family.</text>
</comment>
<sequence>MKRLAILSLVLGGAAIAVPVHAQSLDQVIAAAIEHSPALEAARAQADAAQAGVDAARAERMPKLSVEGQVGTGRLDPKGYFGLQAADVTPRSAQATLELPLYAGGRIGAGLREAKGNRDAAKEQVRGSELALRVSVVHAYTNALAARRMIVRYQKLNAALDEVVRQAKLKYQSGAGTSTEVAQAQARQAEAVAGLAGAKGQLAVAETQLEALAGVPVTVSDILPGAPTLPPSAADAASRALTGNPQVLAAERMVKAASAGVDAAKAERLPTVGAYAQASTIRDQFFPGYAADSAVVGVRAKWELFSGGRNGAKQRGASAKLRMAEANMRQAQLQVRQQAVVDFQAVQTARALRDAAEARVTAADKALTGTQLEVKAGAKTQLDLLDAEREAIEAESNRVSAEGNLLVAAYRLRAIAGMD</sequence>
<evidence type="ECO:0000256" key="1">
    <source>
        <dbReference type="ARBA" id="ARBA00004442"/>
    </source>
</evidence>
<evidence type="ECO:0000256" key="4">
    <source>
        <dbReference type="ARBA" id="ARBA00022452"/>
    </source>
</evidence>
<dbReference type="Pfam" id="PF02321">
    <property type="entry name" value="OEP"/>
    <property type="match status" value="2"/>
</dbReference>
<feature type="chain" id="PRO_5032809656" evidence="9">
    <location>
        <begin position="23"/>
        <end position="419"/>
    </location>
</feature>
<evidence type="ECO:0000256" key="8">
    <source>
        <dbReference type="SAM" id="Coils"/>
    </source>
</evidence>
<dbReference type="PANTHER" id="PTHR30026">
    <property type="entry name" value="OUTER MEMBRANE PROTEIN TOLC"/>
    <property type="match status" value="1"/>
</dbReference>
<feature type="coiled-coil region" evidence="8">
    <location>
        <begin position="375"/>
        <end position="404"/>
    </location>
</feature>
<dbReference type="GO" id="GO:0015288">
    <property type="term" value="F:porin activity"/>
    <property type="evidence" value="ECO:0007669"/>
    <property type="project" value="TreeGrafter"/>
</dbReference>
<evidence type="ECO:0000313" key="10">
    <source>
        <dbReference type="EMBL" id="MBB5718616.1"/>
    </source>
</evidence>
<evidence type="ECO:0000256" key="5">
    <source>
        <dbReference type="ARBA" id="ARBA00022692"/>
    </source>
</evidence>
<dbReference type="Proteomes" id="UP000554342">
    <property type="component" value="Unassembled WGS sequence"/>
</dbReference>
<comment type="caution">
    <text evidence="10">The sequence shown here is derived from an EMBL/GenBank/DDBJ whole genome shotgun (WGS) entry which is preliminary data.</text>
</comment>
<evidence type="ECO:0000256" key="6">
    <source>
        <dbReference type="ARBA" id="ARBA00023136"/>
    </source>
</evidence>
<keyword evidence="11" id="KW-1185">Reference proteome</keyword>
<keyword evidence="6" id="KW-0472">Membrane</keyword>
<dbReference type="InterPro" id="IPR051906">
    <property type="entry name" value="TolC-like"/>
</dbReference>
<keyword evidence="9" id="KW-0732">Signal</keyword>
<evidence type="ECO:0000256" key="2">
    <source>
        <dbReference type="ARBA" id="ARBA00007613"/>
    </source>
</evidence>
<dbReference type="GO" id="GO:0009279">
    <property type="term" value="C:cell outer membrane"/>
    <property type="evidence" value="ECO:0007669"/>
    <property type="project" value="UniProtKB-SubCell"/>
</dbReference>
<evidence type="ECO:0000256" key="9">
    <source>
        <dbReference type="SAM" id="SignalP"/>
    </source>
</evidence>
<proteinExistence type="inferred from homology"/>
<feature type="signal peptide" evidence="9">
    <location>
        <begin position="1"/>
        <end position="22"/>
    </location>
</feature>
<name>A0A840YYM4_9SPHN</name>
<dbReference type="Gene3D" id="1.20.1600.10">
    <property type="entry name" value="Outer membrane efflux proteins (OEP)"/>
    <property type="match status" value="1"/>
</dbReference>
<protein>
    <submittedName>
        <fullName evidence="10">Outer membrane protein</fullName>
    </submittedName>
</protein>
<dbReference type="EMBL" id="JACIJI010000002">
    <property type="protein sequence ID" value="MBB5718616.1"/>
    <property type="molecule type" value="Genomic_DNA"/>
</dbReference>
<reference evidence="10 11" key="1">
    <citation type="submission" date="2020-08" db="EMBL/GenBank/DDBJ databases">
        <title>Genomic Encyclopedia of Type Strains, Phase IV (KMG-IV): sequencing the most valuable type-strain genomes for metagenomic binning, comparative biology and taxonomic classification.</title>
        <authorList>
            <person name="Goeker M."/>
        </authorList>
    </citation>
    <scope>NUCLEOTIDE SEQUENCE [LARGE SCALE GENOMIC DNA]</scope>
    <source>
        <strain evidence="10 11">DSM 27203</strain>
    </source>
</reference>
<dbReference type="RefSeq" id="WP_184002540.1">
    <property type="nucleotide sequence ID" value="NZ_BAABIF010000013.1"/>
</dbReference>
<evidence type="ECO:0000256" key="3">
    <source>
        <dbReference type="ARBA" id="ARBA00022448"/>
    </source>
</evidence>
<evidence type="ECO:0000256" key="7">
    <source>
        <dbReference type="ARBA" id="ARBA00023237"/>
    </source>
</evidence>
<dbReference type="AlphaFoldDB" id="A0A840YYM4"/>
<keyword evidence="3" id="KW-0813">Transport</keyword>
<keyword evidence="5" id="KW-0812">Transmembrane</keyword>
<gene>
    <name evidence="10" type="ORF">FHR23_001539</name>
</gene>
<accession>A0A840YYM4</accession>
<keyword evidence="4" id="KW-1134">Transmembrane beta strand</keyword>
<dbReference type="SUPFAM" id="SSF56954">
    <property type="entry name" value="Outer membrane efflux proteins (OEP)"/>
    <property type="match status" value="1"/>
</dbReference>
<dbReference type="PANTHER" id="PTHR30026:SF20">
    <property type="entry name" value="OUTER MEMBRANE PROTEIN TOLC"/>
    <property type="match status" value="1"/>
</dbReference>
<comment type="subcellular location">
    <subcellularLocation>
        <location evidence="1">Cell outer membrane</location>
    </subcellularLocation>
</comment>
<organism evidence="10 11">
    <name type="scientific">Stakelama sediminis</name>
    <dbReference type="NCBI Taxonomy" id="463200"/>
    <lineage>
        <taxon>Bacteria</taxon>
        <taxon>Pseudomonadati</taxon>
        <taxon>Pseudomonadota</taxon>
        <taxon>Alphaproteobacteria</taxon>
        <taxon>Sphingomonadales</taxon>
        <taxon>Sphingomonadaceae</taxon>
        <taxon>Stakelama</taxon>
    </lineage>
</organism>